<accession>A0A1I8F197</accession>
<proteinExistence type="predicted"/>
<feature type="region of interest" description="Disordered" evidence="1">
    <location>
        <begin position="1"/>
        <end position="26"/>
    </location>
</feature>
<dbReference type="WBParaSite" id="maker-unitig_1106-snap-gene-0.2-mRNA-1">
    <property type="protein sequence ID" value="maker-unitig_1106-snap-gene-0.2-mRNA-1"/>
    <property type="gene ID" value="maker-unitig_1106-snap-gene-0.2"/>
</dbReference>
<protein>
    <submittedName>
        <fullName evidence="3">Uncharacterized protein</fullName>
    </submittedName>
</protein>
<keyword evidence="2" id="KW-1185">Reference proteome</keyword>
<sequence length="66" mass="7035">MTAALADMEPTDRRLLSGPVSSSSNDDTLRAATASAAADSVAVFKLLRRRFASKIAGKIGEFFTWS</sequence>
<evidence type="ECO:0000313" key="2">
    <source>
        <dbReference type="Proteomes" id="UP000095280"/>
    </source>
</evidence>
<evidence type="ECO:0000313" key="3">
    <source>
        <dbReference type="WBParaSite" id="maker-unitig_1106-snap-gene-0.2-mRNA-1"/>
    </source>
</evidence>
<name>A0A1I8F197_9PLAT</name>
<evidence type="ECO:0000256" key="1">
    <source>
        <dbReference type="SAM" id="MobiDB-lite"/>
    </source>
</evidence>
<reference evidence="3" key="1">
    <citation type="submission" date="2016-11" db="UniProtKB">
        <authorList>
            <consortium name="WormBaseParasite"/>
        </authorList>
    </citation>
    <scope>IDENTIFICATION</scope>
</reference>
<dbReference type="AlphaFoldDB" id="A0A1I8F197"/>
<organism evidence="2 3">
    <name type="scientific">Macrostomum lignano</name>
    <dbReference type="NCBI Taxonomy" id="282301"/>
    <lineage>
        <taxon>Eukaryota</taxon>
        <taxon>Metazoa</taxon>
        <taxon>Spiralia</taxon>
        <taxon>Lophotrochozoa</taxon>
        <taxon>Platyhelminthes</taxon>
        <taxon>Rhabditophora</taxon>
        <taxon>Macrostomorpha</taxon>
        <taxon>Macrostomida</taxon>
        <taxon>Macrostomidae</taxon>
        <taxon>Macrostomum</taxon>
    </lineage>
</organism>
<dbReference type="Proteomes" id="UP000095280">
    <property type="component" value="Unplaced"/>
</dbReference>